<reference evidence="2 3" key="1">
    <citation type="submission" date="2014-11" db="EMBL/GenBank/DDBJ databases">
        <authorList>
            <person name="Urmite Genomes Urmite Genomes"/>
        </authorList>
    </citation>
    <scope>NUCLEOTIDE SEQUENCE [LARGE SCALE GENOMIC DNA]</scope>
    <source>
        <strain evidence="2 3">Oc5</strain>
    </source>
</reference>
<feature type="transmembrane region" description="Helical" evidence="1">
    <location>
        <begin position="213"/>
        <end position="232"/>
    </location>
</feature>
<feature type="transmembrane region" description="Helical" evidence="1">
    <location>
        <begin position="103"/>
        <end position="122"/>
    </location>
</feature>
<keyword evidence="3" id="KW-1185">Reference proteome</keyword>
<keyword evidence="1" id="KW-1133">Transmembrane helix</keyword>
<accession>A0A0A1MKW8</accession>
<dbReference type="InterPro" id="IPR018710">
    <property type="entry name" value="DUF2232"/>
</dbReference>
<name>A0A0A1MKW8_9BACI</name>
<feature type="transmembrane region" description="Helical" evidence="1">
    <location>
        <begin position="276"/>
        <end position="299"/>
    </location>
</feature>
<protein>
    <recommendedName>
        <fullName evidence="4">DUF2232 domain-containing protein</fullName>
    </recommendedName>
</protein>
<evidence type="ECO:0000313" key="3">
    <source>
        <dbReference type="Proteomes" id="UP000040453"/>
    </source>
</evidence>
<feature type="transmembrane region" description="Helical" evidence="1">
    <location>
        <begin position="171"/>
        <end position="192"/>
    </location>
</feature>
<dbReference type="PANTHER" id="PTHR41324:SF1">
    <property type="entry name" value="DUF2232 DOMAIN-CONTAINING PROTEIN"/>
    <property type="match status" value="1"/>
</dbReference>
<gene>
    <name evidence="2" type="ORF">BN997_00125</name>
</gene>
<organism evidence="2 3">
    <name type="scientific">Oceanobacillus oncorhynchi</name>
    <dbReference type="NCBI Taxonomy" id="545501"/>
    <lineage>
        <taxon>Bacteria</taxon>
        <taxon>Bacillati</taxon>
        <taxon>Bacillota</taxon>
        <taxon>Bacilli</taxon>
        <taxon>Bacillales</taxon>
        <taxon>Bacillaceae</taxon>
        <taxon>Oceanobacillus</taxon>
    </lineage>
</organism>
<dbReference type="RefSeq" id="WP_042528703.1">
    <property type="nucleotide sequence ID" value="NZ_CAXOIH010000022.1"/>
</dbReference>
<feature type="transmembrane region" description="Helical" evidence="1">
    <location>
        <begin position="244"/>
        <end position="264"/>
    </location>
</feature>
<dbReference type="OrthoDB" id="2987886at2"/>
<dbReference type="STRING" id="545501.BN997_00125"/>
<feature type="transmembrane region" description="Helical" evidence="1">
    <location>
        <begin position="49"/>
        <end position="66"/>
    </location>
</feature>
<sequence length="310" mass="34499">MNQSRKVTEGALMIAIVMVLLVASFLPILSLISMFVLPVPFIFYVKRHGVKAGLIMTVAVAIISTLLMSMMILPGVLIAAAGGIFIGYAMYKRNTAYETLAQGTFGFIVGMLLAFVFIQILLDVNIVSEYENIVEDSVSMSASMIESVNPSLNEEDITALQETQISLLKQLIPTFMVVFALATAFITQWISYKLLNRIEKEKFSFPPFRELQFPGAIIWIYLLALILSVIGFEEGSTMEFGAQNLLMIVGIALMLQGFSFIFYFAHIKRIAKAVPILIVIATILFPGILLYFIRILGIIDIGFRLRGRLK</sequence>
<evidence type="ECO:0008006" key="4">
    <source>
        <dbReference type="Google" id="ProtNLM"/>
    </source>
</evidence>
<evidence type="ECO:0000256" key="1">
    <source>
        <dbReference type="SAM" id="Phobius"/>
    </source>
</evidence>
<dbReference type="Pfam" id="PF09991">
    <property type="entry name" value="DUF2232"/>
    <property type="match status" value="1"/>
</dbReference>
<keyword evidence="1" id="KW-0812">Transmembrane</keyword>
<dbReference type="EMBL" id="CDGG01000001">
    <property type="protein sequence ID" value="CEI80322.1"/>
    <property type="molecule type" value="Genomic_DNA"/>
</dbReference>
<evidence type="ECO:0000313" key="2">
    <source>
        <dbReference type="EMBL" id="CEI80322.1"/>
    </source>
</evidence>
<dbReference type="PANTHER" id="PTHR41324">
    <property type="entry name" value="MEMBRANE PROTEIN-RELATED"/>
    <property type="match status" value="1"/>
</dbReference>
<dbReference type="AlphaFoldDB" id="A0A0A1MKW8"/>
<feature type="transmembrane region" description="Helical" evidence="1">
    <location>
        <begin position="12"/>
        <end position="37"/>
    </location>
</feature>
<keyword evidence="1" id="KW-0472">Membrane</keyword>
<proteinExistence type="predicted"/>
<dbReference type="Proteomes" id="UP000040453">
    <property type="component" value="Unassembled WGS sequence"/>
</dbReference>